<keyword evidence="3" id="KW-0808">Transferase</keyword>
<dbReference type="GO" id="GO:0005524">
    <property type="term" value="F:ATP binding"/>
    <property type="evidence" value="ECO:0007669"/>
    <property type="project" value="UniProtKB-KW"/>
</dbReference>
<dbReference type="EMBL" id="UZAJ01007074">
    <property type="protein sequence ID" value="VDO48946.1"/>
    <property type="molecule type" value="Genomic_DNA"/>
</dbReference>
<evidence type="ECO:0000256" key="5">
    <source>
        <dbReference type="ARBA" id="ARBA00022777"/>
    </source>
</evidence>
<evidence type="ECO:0000259" key="9">
    <source>
        <dbReference type="PROSITE" id="PS50011"/>
    </source>
</evidence>
<evidence type="ECO:0000256" key="6">
    <source>
        <dbReference type="ARBA" id="ARBA00022840"/>
    </source>
</evidence>
<reference evidence="10 11" key="2">
    <citation type="submission" date="2018-11" db="EMBL/GenBank/DDBJ databases">
        <authorList>
            <consortium name="Pathogen Informatics"/>
        </authorList>
    </citation>
    <scope>NUCLEOTIDE SEQUENCE [LARGE SCALE GENOMIC DNA]</scope>
</reference>
<dbReference type="InterPro" id="IPR051131">
    <property type="entry name" value="NEK_Ser/Thr_kinase_NIMA"/>
</dbReference>
<accession>A0A183HHR7</accession>
<keyword evidence="2" id="KW-0723">Serine/threonine-protein kinase</keyword>
<evidence type="ECO:0000256" key="1">
    <source>
        <dbReference type="ARBA" id="ARBA00012513"/>
    </source>
</evidence>
<gene>
    <name evidence="10" type="ORF">OFLC_LOCUS7029</name>
</gene>
<dbReference type="Gene3D" id="1.10.510.10">
    <property type="entry name" value="Transferase(Phosphotransferase) domain 1"/>
    <property type="match status" value="1"/>
</dbReference>
<feature type="domain" description="Protein kinase" evidence="9">
    <location>
        <begin position="8"/>
        <end position="103"/>
    </location>
</feature>
<evidence type="ECO:0000313" key="10">
    <source>
        <dbReference type="EMBL" id="VDO48946.1"/>
    </source>
</evidence>
<dbReference type="AlphaFoldDB" id="A0A183HHR7"/>
<evidence type="ECO:0000256" key="3">
    <source>
        <dbReference type="ARBA" id="ARBA00022679"/>
    </source>
</evidence>
<reference evidence="12" key="1">
    <citation type="submission" date="2016-06" db="UniProtKB">
        <authorList>
            <consortium name="WormBaseParasite"/>
        </authorList>
    </citation>
    <scope>IDENTIFICATION</scope>
</reference>
<evidence type="ECO:0000256" key="8">
    <source>
        <dbReference type="ARBA" id="ARBA00048679"/>
    </source>
</evidence>
<name>A0A183HHR7_9BILA</name>
<evidence type="ECO:0000313" key="12">
    <source>
        <dbReference type="WBParaSite" id="OFLC_0000702801-mRNA-1"/>
    </source>
</evidence>
<dbReference type="GO" id="GO:0004674">
    <property type="term" value="F:protein serine/threonine kinase activity"/>
    <property type="evidence" value="ECO:0007669"/>
    <property type="project" value="UniProtKB-KW"/>
</dbReference>
<protein>
    <recommendedName>
        <fullName evidence="1">non-specific serine/threonine protein kinase</fullName>
        <ecNumber evidence="1">2.7.11.1</ecNumber>
    </recommendedName>
</protein>
<dbReference type="PROSITE" id="PS50011">
    <property type="entry name" value="PROTEIN_KINASE_DOM"/>
    <property type="match status" value="1"/>
</dbReference>
<sequence length="103" mass="12155">MSRLEREYDVLEEIGRGGFGVVYRARCIAKGKEWSGKNIDIIRATRFRVELELEALSKLIHDNIVKFYDQFQEDGAQYIIMEYCKHRSLRDYVKQNGKLSDFS</sequence>
<keyword evidence="6" id="KW-0067">ATP-binding</keyword>
<proteinExistence type="predicted"/>
<dbReference type="SUPFAM" id="SSF56112">
    <property type="entry name" value="Protein kinase-like (PK-like)"/>
    <property type="match status" value="1"/>
</dbReference>
<dbReference type="InterPro" id="IPR011009">
    <property type="entry name" value="Kinase-like_dom_sf"/>
</dbReference>
<dbReference type="PANTHER" id="PTHR44899">
    <property type="entry name" value="CAMK FAMILY PROTEIN KINASE"/>
    <property type="match status" value="1"/>
</dbReference>
<dbReference type="Proteomes" id="UP000267606">
    <property type="component" value="Unassembled WGS sequence"/>
</dbReference>
<evidence type="ECO:0000256" key="2">
    <source>
        <dbReference type="ARBA" id="ARBA00022527"/>
    </source>
</evidence>
<dbReference type="WBParaSite" id="OFLC_0000702801-mRNA-1">
    <property type="protein sequence ID" value="OFLC_0000702801-mRNA-1"/>
    <property type="gene ID" value="OFLC_0000702801"/>
</dbReference>
<keyword evidence="4" id="KW-0547">Nucleotide-binding</keyword>
<organism evidence="12">
    <name type="scientific">Onchocerca flexuosa</name>
    <dbReference type="NCBI Taxonomy" id="387005"/>
    <lineage>
        <taxon>Eukaryota</taxon>
        <taxon>Metazoa</taxon>
        <taxon>Ecdysozoa</taxon>
        <taxon>Nematoda</taxon>
        <taxon>Chromadorea</taxon>
        <taxon>Rhabditida</taxon>
        <taxon>Spirurina</taxon>
        <taxon>Spiruromorpha</taxon>
        <taxon>Filarioidea</taxon>
        <taxon>Onchocercidae</taxon>
        <taxon>Onchocerca</taxon>
    </lineage>
</organism>
<comment type="catalytic activity">
    <reaction evidence="7">
        <text>L-threonyl-[protein] + ATP = O-phospho-L-threonyl-[protein] + ADP + H(+)</text>
        <dbReference type="Rhea" id="RHEA:46608"/>
        <dbReference type="Rhea" id="RHEA-COMP:11060"/>
        <dbReference type="Rhea" id="RHEA-COMP:11605"/>
        <dbReference type="ChEBI" id="CHEBI:15378"/>
        <dbReference type="ChEBI" id="CHEBI:30013"/>
        <dbReference type="ChEBI" id="CHEBI:30616"/>
        <dbReference type="ChEBI" id="CHEBI:61977"/>
        <dbReference type="ChEBI" id="CHEBI:456216"/>
        <dbReference type="EC" id="2.7.11.1"/>
    </reaction>
</comment>
<dbReference type="EC" id="2.7.11.1" evidence="1"/>
<evidence type="ECO:0000313" key="11">
    <source>
        <dbReference type="Proteomes" id="UP000267606"/>
    </source>
</evidence>
<evidence type="ECO:0000256" key="4">
    <source>
        <dbReference type="ARBA" id="ARBA00022741"/>
    </source>
</evidence>
<keyword evidence="11" id="KW-1185">Reference proteome</keyword>
<dbReference type="Pfam" id="PF00069">
    <property type="entry name" value="Pkinase"/>
    <property type="match status" value="1"/>
</dbReference>
<evidence type="ECO:0000256" key="7">
    <source>
        <dbReference type="ARBA" id="ARBA00047899"/>
    </source>
</evidence>
<keyword evidence="5" id="KW-0418">Kinase</keyword>
<dbReference type="STRING" id="387005.A0A183HHR7"/>
<dbReference type="InterPro" id="IPR000719">
    <property type="entry name" value="Prot_kinase_dom"/>
</dbReference>
<comment type="catalytic activity">
    <reaction evidence="8">
        <text>L-seryl-[protein] + ATP = O-phospho-L-seryl-[protein] + ADP + H(+)</text>
        <dbReference type="Rhea" id="RHEA:17989"/>
        <dbReference type="Rhea" id="RHEA-COMP:9863"/>
        <dbReference type="Rhea" id="RHEA-COMP:11604"/>
        <dbReference type="ChEBI" id="CHEBI:15378"/>
        <dbReference type="ChEBI" id="CHEBI:29999"/>
        <dbReference type="ChEBI" id="CHEBI:30616"/>
        <dbReference type="ChEBI" id="CHEBI:83421"/>
        <dbReference type="ChEBI" id="CHEBI:456216"/>
        <dbReference type="EC" id="2.7.11.1"/>
    </reaction>
</comment>